<dbReference type="InterPro" id="IPR000718">
    <property type="entry name" value="Peptidase_M13"/>
</dbReference>
<keyword evidence="3" id="KW-0812">Transmembrane</keyword>
<comment type="caution">
    <text evidence="5">The sequence shown here is derived from an EMBL/GenBank/DDBJ whole genome shotgun (WGS) entry which is preliminary data.</text>
</comment>
<sequence>MRIENPTFALTPEPSAPSVTAGDPSPDVTRTEPAAVEQLSSADKAGLVDGAADSDVVYVRGWRLRKLWLWQALAAACLALFVIMVVAYSARGGSSDTPVSSAVIGGNSSGGITTTTTTTTTTTPSTTTTAPPGQLHECSQPDCVFQAADIVRLMNFSADPCTDFYSYACGNFEQVAPHRRSSRSVYSVPDWLTTQNNERVVELLEDRPDAYSPDSALWKVKTLYSSCLDDYANLRNAGKRMVKLIDGLGGLDLWGTWDPQFWLFNNTFRKVHDEHWTDAMMNFFWVRNPRDPSKNLLRITKSGLGVPYLRAYMNPDLPVYEELLSTYQETMLNVMGMLVRDSGVNVTALNRSCGDRCLDDFVSDVLDFETKLAN</sequence>
<dbReference type="InterPro" id="IPR008753">
    <property type="entry name" value="Peptidase_M13_N"/>
</dbReference>
<dbReference type="Pfam" id="PF05649">
    <property type="entry name" value="Peptidase_M13_N"/>
    <property type="match status" value="1"/>
</dbReference>
<reference evidence="5 6" key="1">
    <citation type="submission" date="2019-07" db="EMBL/GenBank/DDBJ databases">
        <title>Draft genome assembly of a fouling barnacle, Amphibalanus amphitrite (Darwin, 1854): The first reference genome for Thecostraca.</title>
        <authorList>
            <person name="Kim W."/>
        </authorList>
    </citation>
    <scope>NUCLEOTIDE SEQUENCE [LARGE SCALE GENOMIC DNA]</scope>
    <source>
        <strain evidence="5">SNU_AA5</strain>
        <tissue evidence="5">Soma without cirri and trophi</tissue>
    </source>
</reference>
<feature type="transmembrane region" description="Helical" evidence="3">
    <location>
        <begin position="67"/>
        <end position="90"/>
    </location>
</feature>
<feature type="region of interest" description="Disordered" evidence="2">
    <location>
        <begin position="105"/>
        <end position="134"/>
    </location>
</feature>
<dbReference type="AlphaFoldDB" id="A0A6A4W5J2"/>
<feature type="domain" description="Peptidase M13 N-terminal" evidence="4">
    <location>
        <begin position="160"/>
        <end position="374"/>
    </location>
</feature>
<evidence type="ECO:0000256" key="3">
    <source>
        <dbReference type="SAM" id="Phobius"/>
    </source>
</evidence>
<gene>
    <name evidence="5" type="primary">ECE_1</name>
    <name evidence="5" type="ORF">FJT64_005188</name>
</gene>
<protein>
    <submittedName>
        <fullName evidence="5">Endothelin-converting enzyme</fullName>
    </submittedName>
</protein>
<dbReference type="SUPFAM" id="SSF55486">
    <property type="entry name" value="Metalloproteases ('zincins'), catalytic domain"/>
    <property type="match status" value="1"/>
</dbReference>
<organism evidence="5 6">
    <name type="scientific">Amphibalanus amphitrite</name>
    <name type="common">Striped barnacle</name>
    <name type="synonym">Balanus amphitrite</name>
    <dbReference type="NCBI Taxonomy" id="1232801"/>
    <lineage>
        <taxon>Eukaryota</taxon>
        <taxon>Metazoa</taxon>
        <taxon>Ecdysozoa</taxon>
        <taxon>Arthropoda</taxon>
        <taxon>Crustacea</taxon>
        <taxon>Multicrustacea</taxon>
        <taxon>Cirripedia</taxon>
        <taxon>Thoracica</taxon>
        <taxon>Thoracicalcarea</taxon>
        <taxon>Balanomorpha</taxon>
        <taxon>Balanoidea</taxon>
        <taxon>Balanidae</taxon>
        <taxon>Amphibalaninae</taxon>
        <taxon>Amphibalanus</taxon>
    </lineage>
</organism>
<dbReference type="GO" id="GO:0004222">
    <property type="term" value="F:metalloendopeptidase activity"/>
    <property type="evidence" value="ECO:0007669"/>
    <property type="project" value="InterPro"/>
</dbReference>
<name>A0A6A4W5J2_AMPAM</name>
<evidence type="ECO:0000256" key="2">
    <source>
        <dbReference type="SAM" id="MobiDB-lite"/>
    </source>
</evidence>
<accession>A0A6A4W5J2</accession>
<keyword evidence="6" id="KW-1185">Reference proteome</keyword>
<evidence type="ECO:0000256" key="1">
    <source>
        <dbReference type="ARBA" id="ARBA00007357"/>
    </source>
</evidence>
<dbReference type="Gene3D" id="1.10.1380.10">
    <property type="entry name" value="Neutral endopeptidase , domain2"/>
    <property type="match status" value="1"/>
</dbReference>
<dbReference type="PANTHER" id="PTHR11733">
    <property type="entry name" value="ZINC METALLOPROTEASE FAMILY M13 NEPRILYSIN-RELATED"/>
    <property type="match status" value="1"/>
</dbReference>
<dbReference type="InterPro" id="IPR042089">
    <property type="entry name" value="Peptidase_M13_dom_2"/>
</dbReference>
<evidence type="ECO:0000313" key="5">
    <source>
        <dbReference type="EMBL" id="KAF0297298.1"/>
    </source>
</evidence>
<dbReference type="OrthoDB" id="7867452at2759"/>
<feature type="region of interest" description="Disordered" evidence="2">
    <location>
        <begin position="1"/>
        <end position="30"/>
    </location>
</feature>
<dbReference type="PANTHER" id="PTHR11733:SF167">
    <property type="entry name" value="FI17812P1-RELATED"/>
    <property type="match status" value="1"/>
</dbReference>
<comment type="similarity">
    <text evidence="1">Belongs to the peptidase M13 family.</text>
</comment>
<dbReference type="GO" id="GO:0005886">
    <property type="term" value="C:plasma membrane"/>
    <property type="evidence" value="ECO:0007669"/>
    <property type="project" value="TreeGrafter"/>
</dbReference>
<evidence type="ECO:0000313" key="6">
    <source>
        <dbReference type="Proteomes" id="UP000440578"/>
    </source>
</evidence>
<dbReference type="Proteomes" id="UP000440578">
    <property type="component" value="Unassembled WGS sequence"/>
</dbReference>
<keyword evidence="3" id="KW-1133">Transmembrane helix</keyword>
<dbReference type="PROSITE" id="PS51885">
    <property type="entry name" value="NEPRILYSIN"/>
    <property type="match status" value="1"/>
</dbReference>
<dbReference type="EMBL" id="VIIS01001499">
    <property type="protein sequence ID" value="KAF0297298.1"/>
    <property type="molecule type" value="Genomic_DNA"/>
</dbReference>
<feature type="compositionally biased region" description="Low complexity" evidence="2">
    <location>
        <begin position="113"/>
        <end position="129"/>
    </location>
</feature>
<proteinExistence type="inferred from homology"/>
<keyword evidence="3" id="KW-0472">Membrane</keyword>
<evidence type="ECO:0000259" key="4">
    <source>
        <dbReference type="Pfam" id="PF05649"/>
    </source>
</evidence>
<dbReference type="GO" id="GO:0016485">
    <property type="term" value="P:protein processing"/>
    <property type="evidence" value="ECO:0007669"/>
    <property type="project" value="TreeGrafter"/>
</dbReference>